<protein>
    <submittedName>
        <fullName evidence="2">Transcription activator MBF2</fullName>
    </submittedName>
</protein>
<keyword evidence="3" id="KW-1185">Reference proteome</keyword>
<gene>
    <name evidence="2" type="ORF">QE152_g6052</name>
</gene>
<dbReference type="Proteomes" id="UP001458880">
    <property type="component" value="Unassembled WGS sequence"/>
</dbReference>
<dbReference type="PANTHER" id="PTHR37685">
    <property type="entry name" value="GEO11136P1-RELATED"/>
    <property type="match status" value="1"/>
</dbReference>
<dbReference type="InterPro" id="IPR031734">
    <property type="entry name" value="MBF2"/>
</dbReference>
<dbReference type="AlphaFoldDB" id="A0AAW1MJT1"/>
<feature type="signal peptide" evidence="1">
    <location>
        <begin position="1"/>
        <end position="16"/>
    </location>
</feature>
<evidence type="ECO:0000313" key="2">
    <source>
        <dbReference type="EMBL" id="KAK9746508.1"/>
    </source>
</evidence>
<dbReference type="Pfam" id="PF15868">
    <property type="entry name" value="MBF2"/>
    <property type="match status" value="1"/>
</dbReference>
<accession>A0AAW1MJT1</accession>
<organism evidence="2 3">
    <name type="scientific">Popillia japonica</name>
    <name type="common">Japanese beetle</name>
    <dbReference type="NCBI Taxonomy" id="7064"/>
    <lineage>
        <taxon>Eukaryota</taxon>
        <taxon>Metazoa</taxon>
        <taxon>Ecdysozoa</taxon>
        <taxon>Arthropoda</taxon>
        <taxon>Hexapoda</taxon>
        <taxon>Insecta</taxon>
        <taxon>Pterygota</taxon>
        <taxon>Neoptera</taxon>
        <taxon>Endopterygota</taxon>
        <taxon>Coleoptera</taxon>
        <taxon>Polyphaga</taxon>
        <taxon>Scarabaeiformia</taxon>
        <taxon>Scarabaeidae</taxon>
        <taxon>Rutelinae</taxon>
        <taxon>Popillia</taxon>
    </lineage>
</organism>
<dbReference type="EMBL" id="JASPKY010000039">
    <property type="protein sequence ID" value="KAK9746508.1"/>
    <property type="molecule type" value="Genomic_DNA"/>
</dbReference>
<feature type="chain" id="PRO_5043351490" evidence="1">
    <location>
        <begin position="17"/>
        <end position="141"/>
    </location>
</feature>
<sequence>MLKLLLLVVSLGIAYSIGVGNYYPYPQFTGWGCRQPVYSVNGSHSSFIGCVKPTDKLLFNQVYNNSGSYFGTTKKLITYPKRGYIRNETITGIWMFDYHRYGKGGYGRVISGGVGYKNVTIELRSYKWGAGFNFLIQIYGY</sequence>
<dbReference type="PANTHER" id="PTHR37685:SF1">
    <property type="entry name" value="GEO11136P1-RELATED"/>
    <property type="match status" value="1"/>
</dbReference>
<name>A0AAW1MJT1_POPJA</name>
<keyword evidence="1" id="KW-0732">Signal</keyword>
<evidence type="ECO:0000256" key="1">
    <source>
        <dbReference type="SAM" id="SignalP"/>
    </source>
</evidence>
<proteinExistence type="predicted"/>
<comment type="caution">
    <text evidence="2">The sequence shown here is derived from an EMBL/GenBank/DDBJ whole genome shotgun (WGS) entry which is preliminary data.</text>
</comment>
<reference evidence="2 3" key="1">
    <citation type="journal article" date="2024" name="BMC Genomics">
        <title>De novo assembly and annotation of Popillia japonica's genome with initial clues to its potential as an invasive pest.</title>
        <authorList>
            <person name="Cucini C."/>
            <person name="Boschi S."/>
            <person name="Funari R."/>
            <person name="Cardaioli E."/>
            <person name="Iannotti N."/>
            <person name="Marturano G."/>
            <person name="Paoli F."/>
            <person name="Bruttini M."/>
            <person name="Carapelli A."/>
            <person name="Frati F."/>
            <person name="Nardi F."/>
        </authorList>
    </citation>
    <scope>NUCLEOTIDE SEQUENCE [LARGE SCALE GENOMIC DNA]</scope>
    <source>
        <strain evidence="2">DMR45628</strain>
    </source>
</reference>
<evidence type="ECO:0000313" key="3">
    <source>
        <dbReference type="Proteomes" id="UP001458880"/>
    </source>
</evidence>